<accession>A0A5B9EEE7</accession>
<dbReference type="InterPro" id="IPR009057">
    <property type="entry name" value="Homeodomain-like_sf"/>
</dbReference>
<dbReference type="PANTHER" id="PTHR30055">
    <property type="entry name" value="HTH-TYPE TRANSCRIPTIONAL REGULATOR RUTR"/>
    <property type="match status" value="1"/>
</dbReference>
<dbReference type="Gene3D" id="1.10.10.60">
    <property type="entry name" value="Homeodomain-like"/>
    <property type="match status" value="1"/>
</dbReference>
<dbReference type="Pfam" id="PF00440">
    <property type="entry name" value="TetR_N"/>
    <property type="match status" value="1"/>
</dbReference>
<dbReference type="EMBL" id="CP042806">
    <property type="protein sequence ID" value="QEE29495.1"/>
    <property type="molecule type" value="Genomic_DNA"/>
</dbReference>
<dbReference type="PANTHER" id="PTHR30055:SF148">
    <property type="entry name" value="TETR-FAMILY TRANSCRIPTIONAL REGULATOR"/>
    <property type="match status" value="1"/>
</dbReference>
<organism evidence="6 7">
    <name type="scientific">Terriglobus albidus</name>
    <dbReference type="NCBI Taxonomy" id="1592106"/>
    <lineage>
        <taxon>Bacteria</taxon>
        <taxon>Pseudomonadati</taxon>
        <taxon>Acidobacteriota</taxon>
        <taxon>Terriglobia</taxon>
        <taxon>Terriglobales</taxon>
        <taxon>Acidobacteriaceae</taxon>
        <taxon>Terriglobus</taxon>
    </lineage>
</organism>
<dbReference type="PROSITE" id="PS01081">
    <property type="entry name" value="HTH_TETR_1"/>
    <property type="match status" value="1"/>
</dbReference>
<evidence type="ECO:0000313" key="7">
    <source>
        <dbReference type="Proteomes" id="UP000321820"/>
    </source>
</evidence>
<evidence type="ECO:0000256" key="4">
    <source>
        <dbReference type="PROSITE-ProRule" id="PRU00335"/>
    </source>
</evidence>
<dbReference type="InterPro" id="IPR036271">
    <property type="entry name" value="Tet_transcr_reg_TetR-rel_C_sf"/>
</dbReference>
<feature type="domain" description="HTH tetR-type" evidence="5">
    <location>
        <begin position="7"/>
        <end position="67"/>
    </location>
</feature>
<dbReference type="SUPFAM" id="SSF48498">
    <property type="entry name" value="Tetracyclin repressor-like, C-terminal domain"/>
    <property type="match status" value="1"/>
</dbReference>
<name>A0A5B9EEE7_9BACT</name>
<dbReference type="KEGG" id="talb:FTW19_16720"/>
<gene>
    <name evidence="6" type="ORF">FTW19_16720</name>
</gene>
<dbReference type="Gene3D" id="1.10.357.10">
    <property type="entry name" value="Tetracycline Repressor, domain 2"/>
    <property type="match status" value="1"/>
</dbReference>
<protein>
    <submittedName>
        <fullName evidence="6">TetR/AcrR family transcriptional regulator</fullName>
    </submittedName>
</protein>
<dbReference type="PRINTS" id="PR00455">
    <property type="entry name" value="HTHTETR"/>
</dbReference>
<evidence type="ECO:0000313" key="6">
    <source>
        <dbReference type="EMBL" id="QEE29495.1"/>
    </source>
</evidence>
<dbReference type="SUPFAM" id="SSF46689">
    <property type="entry name" value="Homeodomain-like"/>
    <property type="match status" value="1"/>
</dbReference>
<evidence type="ECO:0000259" key="5">
    <source>
        <dbReference type="PROSITE" id="PS50977"/>
    </source>
</evidence>
<keyword evidence="1" id="KW-0805">Transcription regulation</keyword>
<dbReference type="PROSITE" id="PS50977">
    <property type="entry name" value="HTH_TETR_2"/>
    <property type="match status" value="1"/>
</dbReference>
<dbReference type="InterPro" id="IPR001647">
    <property type="entry name" value="HTH_TetR"/>
</dbReference>
<evidence type="ECO:0000256" key="2">
    <source>
        <dbReference type="ARBA" id="ARBA00023125"/>
    </source>
</evidence>
<dbReference type="InterPro" id="IPR011075">
    <property type="entry name" value="TetR_C"/>
</dbReference>
<evidence type="ECO:0000256" key="3">
    <source>
        <dbReference type="ARBA" id="ARBA00023163"/>
    </source>
</evidence>
<dbReference type="Proteomes" id="UP000321820">
    <property type="component" value="Chromosome"/>
</dbReference>
<evidence type="ECO:0000256" key="1">
    <source>
        <dbReference type="ARBA" id="ARBA00023015"/>
    </source>
</evidence>
<dbReference type="GO" id="GO:0003700">
    <property type="term" value="F:DNA-binding transcription factor activity"/>
    <property type="evidence" value="ECO:0007669"/>
    <property type="project" value="TreeGrafter"/>
</dbReference>
<dbReference type="InterPro" id="IPR050109">
    <property type="entry name" value="HTH-type_TetR-like_transc_reg"/>
</dbReference>
<dbReference type="InterPro" id="IPR023772">
    <property type="entry name" value="DNA-bd_HTH_TetR-type_CS"/>
</dbReference>
<feature type="DNA-binding region" description="H-T-H motif" evidence="4">
    <location>
        <begin position="30"/>
        <end position="49"/>
    </location>
</feature>
<keyword evidence="2 4" id="KW-0238">DNA-binding</keyword>
<keyword evidence="7" id="KW-1185">Reference proteome</keyword>
<reference evidence="6 7" key="1">
    <citation type="submission" date="2019-08" db="EMBL/GenBank/DDBJ databases">
        <title>Complete genome sequence of Terriglobus albidus strain ORNL.</title>
        <authorList>
            <person name="Podar M."/>
        </authorList>
    </citation>
    <scope>NUCLEOTIDE SEQUENCE [LARGE SCALE GENOMIC DNA]</scope>
    <source>
        <strain evidence="6 7">ORNL</strain>
    </source>
</reference>
<proteinExistence type="predicted"/>
<sequence>MARTRSQVAHQKVIEAAISLFAERGLDATSMDTIAEVSGVSKATIYKHWPNKDALCLEALSYLVGSDIRVPVPDTGDLRADLIARLSYQAAPDRAFLRERIMPHVLAYASRNLEFGKAWRARAMSPVITALKEWIQREQQRGTLVQTIDVESAISLLMGPLLYRNIFHKREAGAQVQFAPHLERHIAEAFLALYAVPRRQGVSL</sequence>
<keyword evidence="3" id="KW-0804">Transcription</keyword>
<dbReference type="FunFam" id="1.10.10.60:FF:000141">
    <property type="entry name" value="TetR family transcriptional regulator"/>
    <property type="match status" value="1"/>
</dbReference>
<dbReference type="GO" id="GO:0000976">
    <property type="term" value="F:transcription cis-regulatory region binding"/>
    <property type="evidence" value="ECO:0007669"/>
    <property type="project" value="TreeGrafter"/>
</dbReference>
<dbReference type="Pfam" id="PF16859">
    <property type="entry name" value="TetR_C_11"/>
    <property type="match status" value="1"/>
</dbReference>
<dbReference type="AlphaFoldDB" id="A0A5B9EEE7"/>
<dbReference type="RefSeq" id="WP_147648687.1">
    <property type="nucleotide sequence ID" value="NZ_CP042806.1"/>
</dbReference>
<dbReference type="OrthoDB" id="9796019at2"/>